<dbReference type="EMBL" id="LRGB01012630">
    <property type="protein sequence ID" value="KZR99796.1"/>
    <property type="molecule type" value="Genomic_DNA"/>
</dbReference>
<name>A0A164H7D0_9CRUS</name>
<protein>
    <submittedName>
        <fullName evidence="1">Uncharacterized protein</fullName>
    </submittedName>
</protein>
<dbReference type="PANTHER" id="PTHR46954:SF1">
    <property type="entry name" value="C2H2-TYPE DOMAIN-CONTAINING PROTEIN"/>
    <property type="match status" value="1"/>
</dbReference>
<comment type="caution">
    <text evidence="1">The sequence shown here is derived from an EMBL/GenBank/DDBJ whole genome shotgun (WGS) entry which is preliminary data.</text>
</comment>
<keyword evidence="2" id="KW-1185">Reference proteome</keyword>
<sequence length="235" mass="26761">MAPLSRELAGLILSYDHYGSHLDSQGKTIDEELEKQNFEFAGKTLAELWSQVVIDGAPTISEYIDPEFGELRSERLLSKDLDWMAEHVRTIQYLTQIVKCADIDCCGKRRSPYFSFVSSRFLPPPFPLQQTIDGGIITPKQILGDGNKFPSIFLALSSNVAHLLPEAKKEFKRIPYDLFCPLSSEPSKIRPVRIAARRQRELMAVIVREEGEEDVEWFEEEELDLSNISLPTKMP</sequence>
<dbReference type="OrthoDB" id="6371737at2759"/>
<dbReference type="PANTHER" id="PTHR46954">
    <property type="entry name" value="C2H2-TYPE DOMAIN-CONTAINING PROTEIN"/>
    <property type="match status" value="1"/>
</dbReference>
<proteinExistence type="predicted"/>
<evidence type="ECO:0000313" key="1">
    <source>
        <dbReference type="EMBL" id="KZR99796.1"/>
    </source>
</evidence>
<reference evidence="1 2" key="1">
    <citation type="submission" date="2016-03" db="EMBL/GenBank/DDBJ databases">
        <title>EvidentialGene: Evidence-directed Construction of Genes on Genomes.</title>
        <authorList>
            <person name="Gilbert D.G."/>
            <person name="Choi J.-H."/>
            <person name="Mockaitis K."/>
            <person name="Colbourne J."/>
            <person name="Pfrender M."/>
        </authorList>
    </citation>
    <scope>NUCLEOTIDE SEQUENCE [LARGE SCALE GENOMIC DNA]</scope>
    <source>
        <strain evidence="1 2">Xinb3</strain>
        <tissue evidence="1">Complete organism</tissue>
    </source>
</reference>
<feature type="non-terminal residue" evidence="1">
    <location>
        <position position="235"/>
    </location>
</feature>
<accession>A0A164H7D0</accession>
<dbReference type="AlphaFoldDB" id="A0A164H7D0"/>
<gene>
    <name evidence="1" type="ORF">APZ42_004207</name>
</gene>
<organism evidence="1 2">
    <name type="scientific">Daphnia magna</name>
    <dbReference type="NCBI Taxonomy" id="35525"/>
    <lineage>
        <taxon>Eukaryota</taxon>
        <taxon>Metazoa</taxon>
        <taxon>Ecdysozoa</taxon>
        <taxon>Arthropoda</taxon>
        <taxon>Crustacea</taxon>
        <taxon>Branchiopoda</taxon>
        <taxon>Diplostraca</taxon>
        <taxon>Cladocera</taxon>
        <taxon>Anomopoda</taxon>
        <taxon>Daphniidae</taxon>
        <taxon>Daphnia</taxon>
    </lineage>
</organism>
<dbReference type="Proteomes" id="UP000076858">
    <property type="component" value="Unassembled WGS sequence"/>
</dbReference>
<evidence type="ECO:0000313" key="2">
    <source>
        <dbReference type="Proteomes" id="UP000076858"/>
    </source>
</evidence>